<keyword evidence="1" id="KW-0812">Transmembrane</keyword>
<dbReference type="AlphaFoldDB" id="A0A8T0VWT9"/>
<feature type="transmembrane region" description="Helical" evidence="1">
    <location>
        <begin position="360"/>
        <end position="383"/>
    </location>
</feature>
<dbReference type="Pfam" id="PF13968">
    <property type="entry name" value="DUF4220"/>
    <property type="match status" value="1"/>
</dbReference>
<dbReference type="EMBL" id="CM029039">
    <property type="protein sequence ID" value="KAG2639395.1"/>
    <property type="molecule type" value="Genomic_DNA"/>
</dbReference>
<name>A0A8T0VWT9_PANVG</name>
<evidence type="ECO:0000256" key="1">
    <source>
        <dbReference type="SAM" id="Phobius"/>
    </source>
</evidence>
<proteinExistence type="predicted"/>
<dbReference type="OrthoDB" id="769871at2759"/>
<keyword evidence="1" id="KW-0472">Membrane</keyword>
<sequence length="750" mass="84185">MGGFNPPVPQQDSNWEIRVAVLLSLLLQVVLIFLGPTRKRCSGPLPRFAVWSCYLLADWVADLTLGLLLNNMGSIGGGGGSSSVGLIKRGGSGTAGNDASTGSSSSSPIIFAFWTPFLLLHLGGPDTITAYSVEDNELWFRHLVGLLFELVSAAVVFFCSLRGNPVIHATVLVFVAGIIKYGERTYSLYRGSLERFRTDILGPADPGPNYARLMTESESKEKAGLNVEIAIPDDGEASKAQKEMEDHEVARLVSEDKNLELRAYEFSSMFRRLFVDLDLGYMVRRLSRAFLLEREDMTPHEAFEVIEMELNFIYDMVYTKAPVAHTRVGWVLRSICSGCLVAALVIFFRHHKSGFKGVDVGITYALLLGGLALDVAALAMIVFSDRAAVFLQQSRRFRWLAAAKRRRRRRRRWSGTTSQLNLIGYCLGTPDDHYSTGGRCWWHRVAKMLRVDGVEAGILENFIFIRQVPLGDLTAPLHPDRRGHPLSFVFYGVQDVARAVGQVAYDNKKKEIMEVCNLRGQGAIKRFENAIKWDGEDNLQIIKDSVDESREFDESLLLWHIATDLCRHEDREGPPAEETPRFRAIGKTLSEYMLYLLIKQPEMLSATAGIGLLRYRDTCAEARRFFASMDQWVGGYHADARELLLRVNTSQRPAAVKGDRSKSVLFDAVILAKALRALDEDLMWAVVEGVWFEMLTFAAAKCRGTTHVRQLNRGGELLTLVWFLMENMGLSEMYQVGQEKERVAKLIVRY</sequence>
<dbReference type="InterPro" id="IPR025315">
    <property type="entry name" value="DUF4220"/>
</dbReference>
<feature type="transmembrane region" description="Helical" evidence="1">
    <location>
        <begin position="330"/>
        <end position="348"/>
    </location>
</feature>
<accession>A0A8T0VWT9</accession>
<dbReference type="Pfam" id="PF04578">
    <property type="entry name" value="DUF594"/>
    <property type="match status" value="1"/>
</dbReference>
<evidence type="ECO:0000259" key="2">
    <source>
        <dbReference type="Pfam" id="PF13968"/>
    </source>
</evidence>
<keyword evidence="1" id="KW-1133">Transmembrane helix</keyword>
<feature type="transmembrane region" description="Helical" evidence="1">
    <location>
        <begin position="139"/>
        <end position="159"/>
    </location>
</feature>
<evidence type="ECO:0000313" key="4">
    <source>
        <dbReference type="Proteomes" id="UP000823388"/>
    </source>
</evidence>
<organism evidence="3 4">
    <name type="scientific">Panicum virgatum</name>
    <name type="common">Blackwell switchgrass</name>
    <dbReference type="NCBI Taxonomy" id="38727"/>
    <lineage>
        <taxon>Eukaryota</taxon>
        <taxon>Viridiplantae</taxon>
        <taxon>Streptophyta</taxon>
        <taxon>Embryophyta</taxon>
        <taxon>Tracheophyta</taxon>
        <taxon>Spermatophyta</taxon>
        <taxon>Magnoliopsida</taxon>
        <taxon>Liliopsida</taxon>
        <taxon>Poales</taxon>
        <taxon>Poaceae</taxon>
        <taxon>PACMAD clade</taxon>
        <taxon>Panicoideae</taxon>
        <taxon>Panicodae</taxon>
        <taxon>Paniceae</taxon>
        <taxon>Panicinae</taxon>
        <taxon>Panicum</taxon>
        <taxon>Panicum sect. Hiantes</taxon>
    </lineage>
</organism>
<protein>
    <recommendedName>
        <fullName evidence="2">DUF4220 domain-containing protein</fullName>
    </recommendedName>
</protein>
<feature type="transmembrane region" description="Helical" evidence="1">
    <location>
        <begin position="17"/>
        <end position="36"/>
    </location>
</feature>
<dbReference type="InterPro" id="IPR007658">
    <property type="entry name" value="DUF594"/>
</dbReference>
<evidence type="ECO:0000313" key="3">
    <source>
        <dbReference type="EMBL" id="KAG2639395.1"/>
    </source>
</evidence>
<comment type="caution">
    <text evidence="3">The sequence shown here is derived from an EMBL/GenBank/DDBJ whole genome shotgun (WGS) entry which is preliminary data.</text>
</comment>
<reference evidence="3" key="1">
    <citation type="submission" date="2020-05" db="EMBL/GenBank/DDBJ databases">
        <title>WGS assembly of Panicum virgatum.</title>
        <authorList>
            <person name="Lovell J.T."/>
            <person name="Jenkins J."/>
            <person name="Shu S."/>
            <person name="Juenger T.E."/>
            <person name="Schmutz J."/>
        </authorList>
    </citation>
    <scope>NUCLEOTIDE SEQUENCE</scope>
    <source>
        <strain evidence="3">AP13</strain>
    </source>
</reference>
<dbReference type="Proteomes" id="UP000823388">
    <property type="component" value="Chromosome 2K"/>
</dbReference>
<feature type="domain" description="DUF4220" evidence="2">
    <location>
        <begin position="51"/>
        <end position="424"/>
    </location>
</feature>
<keyword evidence="4" id="KW-1185">Reference proteome</keyword>
<dbReference type="PANTHER" id="PTHR31325">
    <property type="entry name" value="OS01G0798800 PROTEIN-RELATED"/>
    <property type="match status" value="1"/>
</dbReference>
<gene>
    <name evidence="3" type="ORF">PVAP13_2KG013964</name>
</gene>